<comment type="catalytic activity">
    <reaction evidence="4 7">
        <text>S-formylglutathione + H2O = formate + glutathione + H(+)</text>
        <dbReference type="Rhea" id="RHEA:14961"/>
        <dbReference type="ChEBI" id="CHEBI:15377"/>
        <dbReference type="ChEBI" id="CHEBI:15378"/>
        <dbReference type="ChEBI" id="CHEBI:15740"/>
        <dbReference type="ChEBI" id="CHEBI:57688"/>
        <dbReference type="ChEBI" id="CHEBI:57925"/>
        <dbReference type="EC" id="3.1.2.12"/>
    </reaction>
</comment>
<comment type="similarity">
    <text evidence="1 7">Belongs to the esterase D family.</text>
</comment>
<dbReference type="FunFam" id="3.40.50.1820:FF:000002">
    <property type="entry name" value="S-formylglutathione hydrolase"/>
    <property type="match status" value="1"/>
</dbReference>
<dbReference type="PANTHER" id="PTHR10061:SF1">
    <property type="entry name" value="S-FORMYLGLUTATHIONE HYDROLASE YEIG"/>
    <property type="match status" value="1"/>
</dbReference>
<comment type="caution">
    <text evidence="8">The sequence shown here is derived from an EMBL/GenBank/DDBJ whole genome shotgun (WGS) entry which is preliminary data.</text>
</comment>
<protein>
    <recommendedName>
        <fullName evidence="5 7">S-formylglutathione hydrolase</fullName>
        <ecNumber evidence="5 7">3.1.2.12</ecNumber>
    </recommendedName>
</protein>
<reference evidence="9" key="1">
    <citation type="journal article" date="2019" name="Genome Announc.">
        <title>Draft Genome Sequence of Pseudoalteromonas piscicida Strain 36Y ROTHPW, an Hypersaline Seawater Isolate from the South Coast of Sonora, Mexico.</title>
        <authorList>
            <person name="Sanchez-Diaz R."/>
            <person name="Molina-Garza Z.J."/>
            <person name="Cruz-Suarez L.E."/>
            <person name="Selvin J."/>
            <person name="Kiran G.S."/>
            <person name="Ibarra-Gamez J.C."/>
            <person name="Gomez-Gil B."/>
            <person name="Galaviz-Silva L."/>
        </authorList>
    </citation>
    <scope>NUCLEOTIDE SEQUENCE [LARGE SCALE GENOMIC DNA]</scope>
    <source>
        <strain evidence="9">36Y_RITHPW</strain>
    </source>
</reference>
<comment type="function">
    <text evidence="7">Serine hydrolase involved in the detoxification of formaldehyde.</text>
</comment>
<evidence type="ECO:0000256" key="7">
    <source>
        <dbReference type="RuleBase" id="RU363068"/>
    </source>
</evidence>
<dbReference type="AlphaFoldDB" id="A0A2A5JRC5"/>
<name>A0A2A5JRC5_PSEO7</name>
<accession>A0A2A5JRC5</accession>
<dbReference type="OrthoDB" id="9782200at2"/>
<dbReference type="PANTHER" id="PTHR10061">
    <property type="entry name" value="S-FORMYLGLUTATHIONE HYDROLASE"/>
    <property type="match status" value="1"/>
</dbReference>
<feature type="active site" description="Charge relay system" evidence="6">
    <location>
        <position position="226"/>
    </location>
</feature>
<dbReference type="EC" id="3.1.2.12" evidence="5 7"/>
<dbReference type="InterPro" id="IPR014186">
    <property type="entry name" value="S-formylglutathione_hydrol"/>
</dbReference>
<dbReference type="RefSeq" id="WP_099641931.1">
    <property type="nucleotide sequence ID" value="NZ_NKHF01000043.1"/>
</dbReference>
<dbReference type="InterPro" id="IPR000801">
    <property type="entry name" value="Esterase-like"/>
</dbReference>
<dbReference type="SUPFAM" id="SSF53474">
    <property type="entry name" value="alpha/beta-Hydrolases"/>
    <property type="match status" value="1"/>
</dbReference>
<evidence type="ECO:0000313" key="9">
    <source>
        <dbReference type="Proteomes" id="UP000228621"/>
    </source>
</evidence>
<proteinExistence type="inferred from homology"/>
<dbReference type="Gene3D" id="3.40.50.1820">
    <property type="entry name" value="alpha/beta hydrolase"/>
    <property type="match status" value="1"/>
</dbReference>
<keyword evidence="9" id="KW-1185">Reference proteome</keyword>
<evidence type="ECO:0000256" key="5">
    <source>
        <dbReference type="NCBIfam" id="TIGR02821"/>
    </source>
</evidence>
<sequence length="280" mass="31411">MELISSNKVSGGWHKRYKHTSQSTQCDMTFAIFLPEIVNEGQRVPVLYWLSGLTCTDENFMQKAGAFKKANELGIAIVAPDTSPRGEDVADDENGAYDFGLGAGFYVNATTAPYSKHYHMYDYVTEELPELIQTHFPVSPQKAISGHSMGGHGALVIGLRNPDAYTSISAFSPIVNPSNCPWGQKALAGYLGEDKQDWQQYDATILMTEYDKPKQPAILIEQGTSDQFLDEQLKPWLFEQAAKEAQYPITLNMHEGYDHSYFFISSFIENHLEFHANCMK</sequence>
<evidence type="ECO:0000256" key="3">
    <source>
        <dbReference type="ARBA" id="ARBA00022801"/>
    </source>
</evidence>
<dbReference type="EMBL" id="NKHF01000043">
    <property type="protein sequence ID" value="PCK31821.1"/>
    <property type="molecule type" value="Genomic_DNA"/>
</dbReference>
<evidence type="ECO:0000313" key="8">
    <source>
        <dbReference type="EMBL" id="PCK31821.1"/>
    </source>
</evidence>
<evidence type="ECO:0000256" key="6">
    <source>
        <dbReference type="PIRSR" id="PIRSR614186-1"/>
    </source>
</evidence>
<dbReference type="InterPro" id="IPR029058">
    <property type="entry name" value="AB_hydrolase_fold"/>
</dbReference>
<dbReference type="Pfam" id="PF00756">
    <property type="entry name" value="Esterase"/>
    <property type="match status" value="1"/>
</dbReference>
<dbReference type="NCBIfam" id="TIGR02821">
    <property type="entry name" value="fghA_ester_D"/>
    <property type="match status" value="1"/>
</dbReference>
<feature type="active site" description="Charge relay system" evidence="6">
    <location>
        <position position="148"/>
    </location>
</feature>
<dbReference type="GO" id="GO:0018738">
    <property type="term" value="F:S-formylglutathione hydrolase activity"/>
    <property type="evidence" value="ECO:0007669"/>
    <property type="project" value="UniProtKB-UniRule"/>
</dbReference>
<feature type="active site" description="Charge relay system" evidence="6">
    <location>
        <position position="259"/>
    </location>
</feature>
<organism evidence="8 9">
    <name type="scientific">Pseudoalteromonas piscicida</name>
    <dbReference type="NCBI Taxonomy" id="43662"/>
    <lineage>
        <taxon>Bacteria</taxon>
        <taxon>Pseudomonadati</taxon>
        <taxon>Pseudomonadota</taxon>
        <taxon>Gammaproteobacteria</taxon>
        <taxon>Alteromonadales</taxon>
        <taxon>Pseudoalteromonadaceae</taxon>
        <taxon>Pseudoalteromonas</taxon>
    </lineage>
</organism>
<evidence type="ECO:0000256" key="4">
    <source>
        <dbReference type="ARBA" id="ARBA00047590"/>
    </source>
</evidence>
<keyword evidence="2 7" id="KW-0719">Serine esterase</keyword>
<dbReference type="Proteomes" id="UP000228621">
    <property type="component" value="Unassembled WGS sequence"/>
</dbReference>
<dbReference type="GO" id="GO:0052689">
    <property type="term" value="F:carboxylic ester hydrolase activity"/>
    <property type="evidence" value="ECO:0007669"/>
    <property type="project" value="UniProtKB-KW"/>
</dbReference>
<dbReference type="GO" id="GO:0046294">
    <property type="term" value="P:formaldehyde catabolic process"/>
    <property type="evidence" value="ECO:0007669"/>
    <property type="project" value="InterPro"/>
</dbReference>
<evidence type="ECO:0000256" key="1">
    <source>
        <dbReference type="ARBA" id="ARBA00005622"/>
    </source>
</evidence>
<keyword evidence="3 7" id="KW-0378">Hydrolase</keyword>
<gene>
    <name evidence="8" type="primary">fghA</name>
    <name evidence="8" type="ORF">CEX98_09995</name>
</gene>
<dbReference type="GO" id="GO:0005829">
    <property type="term" value="C:cytosol"/>
    <property type="evidence" value="ECO:0007669"/>
    <property type="project" value="TreeGrafter"/>
</dbReference>
<evidence type="ECO:0000256" key="2">
    <source>
        <dbReference type="ARBA" id="ARBA00022487"/>
    </source>
</evidence>